<dbReference type="Pfam" id="PF02037">
    <property type="entry name" value="SAP"/>
    <property type="match status" value="1"/>
</dbReference>
<gene>
    <name evidence="3" type="ORF">LEMA_P021330.1</name>
</gene>
<proteinExistence type="predicted"/>
<dbReference type="OMA" id="LPCMDCG"/>
<dbReference type="InterPro" id="IPR003034">
    <property type="entry name" value="SAP_dom"/>
</dbReference>
<feature type="compositionally biased region" description="Polar residues" evidence="1">
    <location>
        <begin position="404"/>
        <end position="430"/>
    </location>
</feature>
<organism evidence="4">
    <name type="scientific">Leptosphaeria maculans (strain JN3 / isolate v23.1.3 / race Av1-4-5-6-7-8)</name>
    <name type="common">Blackleg fungus</name>
    <name type="synonym">Phoma lingam</name>
    <dbReference type="NCBI Taxonomy" id="985895"/>
    <lineage>
        <taxon>Eukaryota</taxon>
        <taxon>Fungi</taxon>
        <taxon>Dikarya</taxon>
        <taxon>Ascomycota</taxon>
        <taxon>Pezizomycotina</taxon>
        <taxon>Dothideomycetes</taxon>
        <taxon>Pleosporomycetidae</taxon>
        <taxon>Pleosporales</taxon>
        <taxon>Pleosporineae</taxon>
        <taxon>Leptosphaeriaceae</taxon>
        <taxon>Plenodomus</taxon>
        <taxon>Plenodomus lingam/Leptosphaeria maculans species complex</taxon>
    </lineage>
</organism>
<feature type="compositionally biased region" description="Polar residues" evidence="1">
    <location>
        <begin position="470"/>
        <end position="487"/>
    </location>
</feature>
<dbReference type="InterPro" id="IPR036361">
    <property type="entry name" value="SAP_dom_sf"/>
</dbReference>
<accession>E5ABG2</accession>
<dbReference type="OrthoDB" id="445357at2759"/>
<dbReference type="AlphaFoldDB" id="E5ABG2"/>
<reference evidence="4" key="1">
    <citation type="journal article" date="2011" name="Nat. Commun.">
        <title>Effector diversification within compartments of the Leptosphaeria maculans genome affected by Repeat-Induced Point mutations.</title>
        <authorList>
            <person name="Rouxel T."/>
            <person name="Grandaubert J."/>
            <person name="Hane J.K."/>
            <person name="Hoede C."/>
            <person name="van de Wouw A.P."/>
            <person name="Couloux A."/>
            <person name="Dominguez V."/>
            <person name="Anthouard V."/>
            <person name="Bally P."/>
            <person name="Bourras S."/>
            <person name="Cozijnsen A.J."/>
            <person name="Ciuffetti L.M."/>
            <person name="Degrave A."/>
            <person name="Dilmaghani A."/>
            <person name="Duret L."/>
            <person name="Fudal I."/>
            <person name="Goodwin S.B."/>
            <person name="Gout L."/>
            <person name="Glaser N."/>
            <person name="Linglin J."/>
            <person name="Kema G.H.J."/>
            <person name="Lapalu N."/>
            <person name="Lawrence C.B."/>
            <person name="May K."/>
            <person name="Meyer M."/>
            <person name="Ollivier B."/>
            <person name="Poulain J."/>
            <person name="Schoch C.L."/>
            <person name="Simon A."/>
            <person name="Spatafora J.W."/>
            <person name="Stachowiak A."/>
            <person name="Turgeon B.G."/>
            <person name="Tyler B.M."/>
            <person name="Vincent D."/>
            <person name="Weissenbach J."/>
            <person name="Amselem J."/>
            <person name="Quesneville H."/>
            <person name="Oliver R.P."/>
            <person name="Wincker P."/>
            <person name="Balesdent M.-H."/>
            <person name="Howlett B.J."/>
        </authorList>
    </citation>
    <scope>NUCLEOTIDE SEQUENCE [LARGE SCALE GENOMIC DNA]</scope>
    <source>
        <strain evidence="4">JN3 / isolate v23.1.3 / race Av1-4-5-6-7-8</strain>
    </source>
</reference>
<feature type="region of interest" description="Disordered" evidence="1">
    <location>
        <begin position="576"/>
        <end position="595"/>
    </location>
</feature>
<feature type="domain" description="SAP" evidence="2">
    <location>
        <begin position="188"/>
        <end position="222"/>
    </location>
</feature>
<dbReference type="PROSITE" id="PS50800">
    <property type="entry name" value="SAP"/>
    <property type="match status" value="1"/>
</dbReference>
<name>E5ABG2_LEPMJ</name>
<evidence type="ECO:0000259" key="2">
    <source>
        <dbReference type="PROSITE" id="PS50800"/>
    </source>
</evidence>
<dbReference type="Gene3D" id="1.10.720.30">
    <property type="entry name" value="SAP domain"/>
    <property type="match status" value="1"/>
</dbReference>
<dbReference type="SUPFAM" id="SSF68906">
    <property type="entry name" value="SAP domain"/>
    <property type="match status" value="1"/>
</dbReference>
<dbReference type="VEuPathDB" id="FungiDB:LEMA_P021330.1"/>
<feature type="compositionally biased region" description="Basic and acidic residues" evidence="1">
    <location>
        <begin position="491"/>
        <end position="514"/>
    </location>
</feature>
<protein>
    <recommendedName>
        <fullName evidence="2">SAP domain-containing protein</fullName>
    </recommendedName>
</protein>
<keyword evidence="4" id="KW-1185">Reference proteome</keyword>
<sequence length="830" mass="90395">MRGHQRSLVESHLDLGLSKLPLSLHPAMIVSHGVAVALLAGLLRESEVSILSKYIDGVALVNVIVLAADAKWSEVDVPSSNPSGTVDFKGRELLWLRSEKNSVRRIWSFLPNSIAPSNSTAFHLNSFHLQTALLLIVPIDNTTDNTGQTLLPPVPSIQSAIHTPSFRSQSFIMTRNSKPSIPRRRPGYSKVKVVDLVADLARRGLPTTGKKPDLIARLEEDDRNQAEARFSTALESPQDAAHAFGLSRIPTETFTAYHTAYTGKPVTANGKFHHFESITDESHRQRGHWCFESVQDDHRALARHMLTPEAILVEQDRSGDTSFDEIILRWMPGSDETEMKAGLVGPASSHLRTLYTLKKITGQPLSFRGQTPVYPISQDPRVKQYWATYSSPHSKVSTDAAAVDSSNTMNSTISRGTQSGPSNTSGSFHDTNLAPKPSSLSHGTPNTPKALSPLKPPNDFGFSEPHQPIASPSTPVAHGPSTSTVRVKNSKTLDKAATHNKHGEFTPAGTEHHGVDSAPQVLQMELLGGPEVFPATKGPVTPDFLNDGPIPSSHYTALSTRDASLPVSPEHALLQQSVSPPQHPAPPPRSYEEAPQCDLEEWGGMEQIEKDLAALIASDAVLEDTEHVDVRAGDTLRTASLTSFVDTSESKKGNTDPNEAKSSQLSVSSSNAPNSPSSVADDERIVIDCEGDIGVVQPMSPPAIEPDIHPRSSAGYLDIPCMDCGLMEIEGHAFDCHIGNIIFSDKLTFLDYRRIADAVEYFDPGPWTTHFDPYPTPPPEDPEAQIIGMADVIRNEESYKNDEELHSLPDSMMVLLWALRSLPGVKVLRE</sequence>
<feature type="compositionally biased region" description="Polar residues" evidence="1">
    <location>
        <begin position="438"/>
        <end position="449"/>
    </location>
</feature>
<feature type="region of interest" description="Disordered" evidence="1">
    <location>
        <begin position="644"/>
        <end position="682"/>
    </location>
</feature>
<feature type="compositionally biased region" description="Low complexity" evidence="1">
    <location>
        <begin position="662"/>
        <end position="679"/>
    </location>
</feature>
<dbReference type="eggNOG" id="ENOG502RA6S">
    <property type="taxonomic scope" value="Eukaryota"/>
</dbReference>
<feature type="region of interest" description="Disordered" evidence="1">
    <location>
        <begin position="396"/>
        <end position="514"/>
    </location>
</feature>
<evidence type="ECO:0000313" key="4">
    <source>
        <dbReference type="Proteomes" id="UP000002668"/>
    </source>
</evidence>
<dbReference type="Proteomes" id="UP000002668">
    <property type="component" value="Genome"/>
</dbReference>
<evidence type="ECO:0000256" key="1">
    <source>
        <dbReference type="SAM" id="MobiDB-lite"/>
    </source>
</evidence>
<evidence type="ECO:0000313" key="3">
    <source>
        <dbReference type="EMBL" id="CBY01003.1"/>
    </source>
</evidence>
<dbReference type="EMBL" id="FP929138">
    <property type="protein sequence ID" value="CBY01003.1"/>
    <property type="molecule type" value="Genomic_DNA"/>
</dbReference>
<dbReference type="InParanoid" id="E5ABG2"/>
<dbReference type="SMART" id="SM00513">
    <property type="entry name" value="SAP"/>
    <property type="match status" value="1"/>
</dbReference>
<dbReference type="HOGENOM" id="CLU_341633_0_0_1"/>